<evidence type="ECO:0000256" key="1">
    <source>
        <dbReference type="SAM" id="MobiDB-lite"/>
    </source>
</evidence>
<name>A0A180GV72_PUCT1</name>
<dbReference type="EMBL" id="ADAS02000018">
    <property type="protein sequence ID" value="OAV96685.1"/>
    <property type="molecule type" value="Genomic_DNA"/>
</dbReference>
<reference evidence="3" key="1">
    <citation type="submission" date="2009-11" db="EMBL/GenBank/DDBJ databases">
        <authorList>
            <consortium name="The Broad Institute Genome Sequencing Platform"/>
            <person name="Ward D."/>
            <person name="Feldgarden M."/>
            <person name="Earl A."/>
            <person name="Young S.K."/>
            <person name="Zeng Q."/>
            <person name="Koehrsen M."/>
            <person name="Alvarado L."/>
            <person name="Berlin A."/>
            <person name="Bochicchio J."/>
            <person name="Borenstein D."/>
            <person name="Chapman S.B."/>
            <person name="Chen Z."/>
            <person name="Engels R."/>
            <person name="Freedman E."/>
            <person name="Gellesch M."/>
            <person name="Goldberg J."/>
            <person name="Griggs A."/>
            <person name="Gujja S."/>
            <person name="Heilman E."/>
            <person name="Heiman D."/>
            <person name="Hepburn T."/>
            <person name="Howarth C."/>
            <person name="Jen D."/>
            <person name="Larson L."/>
            <person name="Lewis B."/>
            <person name="Mehta T."/>
            <person name="Park D."/>
            <person name="Pearson M."/>
            <person name="Roberts A."/>
            <person name="Saif S."/>
            <person name="Shea T."/>
            <person name="Shenoy N."/>
            <person name="Sisk P."/>
            <person name="Stolte C."/>
            <person name="Sykes S."/>
            <person name="Thomson T."/>
            <person name="Walk T."/>
            <person name="White J."/>
            <person name="Yandava C."/>
            <person name="Izard J."/>
            <person name="Baranova O.V."/>
            <person name="Blanton J.M."/>
            <person name="Tanner A.C."/>
            <person name="Dewhirst F.E."/>
            <person name="Haas B."/>
            <person name="Nusbaum C."/>
            <person name="Birren B."/>
        </authorList>
    </citation>
    <scope>NUCLEOTIDE SEQUENCE [LARGE SCALE GENOMIC DNA]</scope>
    <source>
        <strain evidence="3">1-1 BBBD Race 1</strain>
    </source>
</reference>
<feature type="signal peptide" evidence="2">
    <location>
        <begin position="1"/>
        <end position="20"/>
    </location>
</feature>
<evidence type="ECO:0000256" key="2">
    <source>
        <dbReference type="SAM" id="SignalP"/>
    </source>
</evidence>
<keyword evidence="5" id="KW-1185">Reference proteome</keyword>
<evidence type="ECO:0000313" key="3">
    <source>
        <dbReference type="EMBL" id="OAV96685.1"/>
    </source>
</evidence>
<feature type="region of interest" description="Disordered" evidence="1">
    <location>
        <begin position="151"/>
        <end position="200"/>
    </location>
</feature>
<dbReference type="Proteomes" id="UP000005240">
    <property type="component" value="Unassembled WGS sequence"/>
</dbReference>
<keyword evidence="2" id="KW-0732">Signal</keyword>
<evidence type="ECO:0000313" key="4">
    <source>
        <dbReference type="EnsemblFungi" id="PTTG_11983-t43_1-p1"/>
    </source>
</evidence>
<dbReference type="AlphaFoldDB" id="A0A180GV72"/>
<gene>
    <name evidence="3" type="ORF">PTTG_11983</name>
</gene>
<accession>A0A180GV72</accession>
<reference evidence="3" key="2">
    <citation type="submission" date="2016-05" db="EMBL/GenBank/DDBJ databases">
        <title>Comparative analysis highlights variable genome content of wheat rusts and divergence of the mating loci.</title>
        <authorList>
            <person name="Cuomo C.A."/>
            <person name="Bakkeren G."/>
            <person name="Szabo L."/>
            <person name="Khalil H."/>
            <person name="Joly D."/>
            <person name="Goldberg J."/>
            <person name="Young S."/>
            <person name="Zeng Q."/>
            <person name="Fellers J."/>
        </authorList>
    </citation>
    <scope>NUCLEOTIDE SEQUENCE [LARGE SCALE GENOMIC DNA]</scope>
    <source>
        <strain evidence="3">1-1 BBBD Race 1</strain>
    </source>
</reference>
<reference evidence="4" key="4">
    <citation type="submission" date="2025-05" db="UniProtKB">
        <authorList>
            <consortium name="EnsemblFungi"/>
        </authorList>
    </citation>
    <scope>IDENTIFICATION</scope>
    <source>
        <strain evidence="4">isolate 1-1 / race 1 (BBBD)</strain>
    </source>
</reference>
<sequence length="200" mass="22799">MHFSSIFIFPFLLYFYGISAHPASFPDTMTKCKLENGTVLGDREHHLKKRSLWSKVFSKNAVDNGELVTSNYQGFDENANVEKLLEHLKIASRAPREESQKTPHTFPKAVPVIKNNKANNGELVTSNYQGFDENTNLEKLLEHLRIASRAAREKSRPNQTFKKSISAAGSIPRPYTTYRARGLQTNSQPSPYEPYYRFKG</sequence>
<organism evidence="3">
    <name type="scientific">Puccinia triticina (isolate 1-1 / race 1 (BBBD))</name>
    <name type="common">Brown leaf rust fungus</name>
    <dbReference type="NCBI Taxonomy" id="630390"/>
    <lineage>
        <taxon>Eukaryota</taxon>
        <taxon>Fungi</taxon>
        <taxon>Dikarya</taxon>
        <taxon>Basidiomycota</taxon>
        <taxon>Pucciniomycotina</taxon>
        <taxon>Pucciniomycetes</taxon>
        <taxon>Pucciniales</taxon>
        <taxon>Pucciniaceae</taxon>
        <taxon>Puccinia</taxon>
    </lineage>
</organism>
<dbReference type="VEuPathDB" id="FungiDB:PTTG_11983"/>
<evidence type="ECO:0000313" key="5">
    <source>
        <dbReference type="Proteomes" id="UP000005240"/>
    </source>
</evidence>
<protein>
    <submittedName>
        <fullName evidence="3 4">Uncharacterized protein</fullName>
    </submittedName>
</protein>
<proteinExistence type="predicted"/>
<dbReference type="EnsemblFungi" id="PTTG_11983-t43_1">
    <property type="protein sequence ID" value="PTTG_11983-t43_1-p1"/>
    <property type="gene ID" value="PTTG_11983"/>
</dbReference>
<reference evidence="4 5" key="3">
    <citation type="journal article" date="2017" name="G3 (Bethesda)">
        <title>Comparative analysis highlights variable genome content of wheat rusts and divergence of the mating loci.</title>
        <authorList>
            <person name="Cuomo C.A."/>
            <person name="Bakkeren G."/>
            <person name="Khalil H.B."/>
            <person name="Panwar V."/>
            <person name="Joly D."/>
            <person name="Linning R."/>
            <person name="Sakthikumar S."/>
            <person name="Song X."/>
            <person name="Adiconis X."/>
            <person name="Fan L."/>
            <person name="Goldberg J.M."/>
            <person name="Levin J.Z."/>
            <person name="Young S."/>
            <person name="Zeng Q."/>
            <person name="Anikster Y."/>
            <person name="Bruce M."/>
            <person name="Wang M."/>
            <person name="Yin C."/>
            <person name="McCallum B."/>
            <person name="Szabo L.J."/>
            <person name="Hulbert S."/>
            <person name="Chen X."/>
            <person name="Fellers J.P."/>
        </authorList>
    </citation>
    <scope>NUCLEOTIDE SEQUENCE</scope>
    <source>
        <strain evidence="4">isolate 1-1 / race 1 (BBBD)</strain>
        <strain evidence="5">Isolate 1-1 / race 1 (BBBD)</strain>
    </source>
</reference>
<feature type="chain" id="PRO_5008110307" evidence="2">
    <location>
        <begin position="21"/>
        <end position="200"/>
    </location>
</feature>